<organism evidence="2 3">
    <name type="scientific">Weissella diestrammenae</name>
    <dbReference type="NCBI Taxonomy" id="1162633"/>
    <lineage>
        <taxon>Bacteria</taxon>
        <taxon>Bacillati</taxon>
        <taxon>Bacillota</taxon>
        <taxon>Bacilli</taxon>
        <taxon>Lactobacillales</taxon>
        <taxon>Lactobacillaceae</taxon>
        <taxon>Weissella</taxon>
    </lineage>
</organism>
<dbReference type="SUPFAM" id="SSF51206">
    <property type="entry name" value="cAMP-binding domain-like"/>
    <property type="match status" value="1"/>
</dbReference>
<dbReference type="InterPro" id="IPR000595">
    <property type="entry name" value="cNMP-bd_dom"/>
</dbReference>
<dbReference type="AlphaFoldDB" id="A0A7G9T7R4"/>
<dbReference type="Pfam" id="PF00027">
    <property type="entry name" value="cNMP_binding"/>
    <property type="match status" value="1"/>
</dbReference>
<protein>
    <submittedName>
        <fullName evidence="2">Crp/Fnr family transcriptional regulator</fullName>
    </submittedName>
</protein>
<accession>A0A7G9T7R4</accession>
<dbReference type="Gene3D" id="2.60.120.10">
    <property type="entry name" value="Jelly Rolls"/>
    <property type="match status" value="1"/>
</dbReference>
<gene>
    <name evidence="2" type="ORF">H9L19_07850</name>
</gene>
<evidence type="ECO:0000259" key="1">
    <source>
        <dbReference type="PROSITE" id="PS50042"/>
    </source>
</evidence>
<evidence type="ECO:0000313" key="3">
    <source>
        <dbReference type="Proteomes" id="UP000515800"/>
    </source>
</evidence>
<proteinExistence type="predicted"/>
<keyword evidence="3" id="KW-1185">Reference proteome</keyword>
<feature type="domain" description="Cyclic nucleotide-binding" evidence="1">
    <location>
        <begin position="1"/>
        <end position="106"/>
    </location>
</feature>
<dbReference type="InterPro" id="IPR014710">
    <property type="entry name" value="RmlC-like_jellyroll"/>
</dbReference>
<dbReference type="Proteomes" id="UP000515800">
    <property type="component" value="Chromosome"/>
</dbReference>
<dbReference type="KEGG" id="wdi:H9L19_07850"/>
<evidence type="ECO:0000313" key="2">
    <source>
        <dbReference type="EMBL" id="QNN76139.1"/>
    </source>
</evidence>
<sequence length="165" mass="19403">MISTKNIISKEILLSEGDISNSIYFVDSGLLRLWNNNDGVDITLQFFFPGDVVSSFESFYFQKPSKFSLDAVENSTIYFISHNDFTTLLDRYPDLYENLFLAISRRFIDYTNYFFSRIKNNPEQRFIELSEQNPLIFKQVPHYYIASYLGITPVSLSRIRNRLNK</sequence>
<dbReference type="CDD" id="cd00038">
    <property type="entry name" value="CAP_ED"/>
    <property type="match status" value="1"/>
</dbReference>
<dbReference type="PROSITE" id="PS50042">
    <property type="entry name" value="CNMP_BINDING_3"/>
    <property type="match status" value="1"/>
</dbReference>
<dbReference type="InterPro" id="IPR018490">
    <property type="entry name" value="cNMP-bd_dom_sf"/>
</dbReference>
<name>A0A7G9T7R4_9LACO</name>
<reference evidence="2 3" key="1">
    <citation type="submission" date="2020-08" db="EMBL/GenBank/DDBJ databases">
        <title>Genome sequence of Weissella diestrammenae KACC 16890T.</title>
        <authorList>
            <person name="Hyun D.-W."/>
            <person name="Bae J.-W."/>
        </authorList>
    </citation>
    <scope>NUCLEOTIDE SEQUENCE [LARGE SCALE GENOMIC DNA]</scope>
    <source>
        <strain evidence="2 3">KACC 16890</strain>
    </source>
</reference>
<dbReference type="EMBL" id="CP060724">
    <property type="protein sequence ID" value="QNN76139.1"/>
    <property type="molecule type" value="Genomic_DNA"/>
</dbReference>